<reference evidence="2 3" key="1">
    <citation type="journal article" date="2022" name="bioRxiv">
        <title>Genomics of Preaxostyla Flagellates Illuminates Evolutionary Transitions and the Path Towards Mitochondrial Loss.</title>
        <authorList>
            <person name="Novak L.V.F."/>
            <person name="Treitli S.C."/>
            <person name="Pyrih J."/>
            <person name="Halakuc P."/>
            <person name="Pipaliya S.V."/>
            <person name="Vacek V."/>
            <person name="Brzon O."/>
            <person name="Soukal P."/>
            <person name="Eme L."/>
            <person name="Dacks J.B."/>
            <person name="Karnkowska A."/>
            <person name="Elias M."/>
            <person name="Hampl V."/>
        </authorList>
    </citation>
    <scope>NUCLEOTIDE SEQUENCE [LARGE SCALE GENOMIC DNA]</scope>
    <source>
        <strain evidence="2">NAU3</strain>
        <tissue evidence="2">Gut</tissue>
    </source>
</reference>
<comment type="caution">
    <text evidence="2">The sequence shown here is derived from an EMBL/GenBank/DDBJ whole genome shotgun (WGS) entry which is preliminary data.</text>
</comment>
<evidence type="ECO:0000256" key="1">
    <source>
        <dbReference type="SAM" id="MobiDB-lite"/>
    </source>
</evidence>
<dbReference type="EMBL" id="JARBJD010000210">
    <property type="protein sequence ID" value="KAK2947092.1"/>
    <property type="molecule type" value="Genomic_DNA"/>
</dbReference>
<name>A0ABQ9X5V1_9EUKA</name>
<keyword evidence="3" id="KW-1185">Reference proteome</keyword>
<gene>
    <name evidence="2" type="ORF">BLNAU_17944</name>
</gene>
<feature type="region of interest" description="Disordered" evidence="1">
    <location>
        <begin position="1"/>
        <end position="20"/>
    </location>
</feature>
<organism evidence="2 3">
    <name type="scientific">Blattamonas nauphoetae</name>
    <dbReference type="NCBI Taxonomy" id="2049346"/>
    <lineage>
        <taxon>Eukaryota</taxon>
        <taxon>Metamonada</taxon>
        <taxon>Preaxostyla</taxon>
        <taxon>Oxymonadida</taxon>
        <taxon>Blattamonas</taxon>
    </lineage>
</organism>
<proteinExistence type="predicted"/>
<evidence type="ECO:0000313" key="2">
    <source>
        <dbReference type="EMBL" id="KAK2947092.1"/>
    </source>
</evidence>
<protein>
    <submittedName>
        <fullName evidence="2">Uncharacterized protein</fullName>
    </submittedName>
</protein>
<evidence type="ECO:0000313" key="3">
    <source>
        <dbReference type="Proteomes" id="UP001281761"/>
    </source>
</evidence>
<dbReference type="Proteomes" id="UP001281761">
    <property type="component" value="Unassembled WGS sequence"/>
</dbReference>
<accession>A0ABQ9X5V1</accession>
<sequence length="66" mass="7449">MNDFEQKRTRSCRNKTSCSDRPQPFLCIADPDTIRTAEDASISFILLVAFVKDWPNLDGKATQQAS</sequence>